<gene>
    <name evidence="4" type="ORF">TorRG33x02_253850</name>
</gene>
<dbReference type="Pfam" id="PF02458">
    <property type="entry name" value="Transferase"/>
    <property type="match status" value="1"/>
</dbReference>
<name>A0A2P5DE86_TREOI</name>
<evidence type="ECO:0000313" key="5">
    <source>
        <dbReference type="Proteomes" id="UP000237000"/>
    </source>
</evidence>
<proteinExistence type="inferred from homology"/>
<dbReference type="STRING" id="63057.A0A2P5DE86"/>
<dbReference type="InterPro" id="IPR023213">
    <property type="entry name" value="CAT-like_dom_sf"/>
</dbReference>
<protein>
    <submittedName>
        <fullName evidence="4">Transferase</fullName>
    </submittedName>
</protein>
<evidence type="ECO:0000313" key="4">
    <source>
        <dbReference type="EMBL" id="PON71589.1"/>
    </source>
</evidence>
<dbReference type="GO" id="GO:0016746">
    <property type="term" value="F:acyltransferase activity"/>
    <property type="evidence" value="ECO:0007669"/>
    <property type="project" value="UniProtKB-KW"/>
</dbReference>
<keyword evidence="3" id="KW-0012">Acyltransferase</keyword>
<dbReference type="PANTHER" id="PTHR31623">
    <property type="entry name" value="F21J9.9"/>
    <property type="match status" value="1"/>
</dbReference>
<dbReference type="OrthoDB" id="671439at2759"/>
<dbReference type="Gene3D" id="3.30.559.10">
    <property type="entry name" value="Chloramphenicol acetyltransferase-like domain"/>
    <property type="match status" value="2"/>
</dbReference>
<organism evidence="4 5">
    <name type="scientific">Trema orientale</name>
    <name type="common">Charcoal tree</name>
    <name type="synonym">Celtis orientalis</name>
    <dbReference type="NCBI Taxonomy" id="63057"/>
    <lineage>
        <taxon>Eukaryota</taxon>
        <taxon>Viridiplantae</taxon>
        <taxon>Streptophyta</taxon>
        <taxon>Embryophyta</taxon>
        <taxon>Tracheophyta</taxon>
        <taxon>Spermatophyta</taxon>
        <taxon>Magnoliopsida</taxon>
        <taxon>eudicotyledons</taxon>
        <taxon>Gunneridae</taxon>
        <taxon>Pentapetalae</taxon>
        <taxon>rosids</taxon>
        <taxon>fabids</taxon>
        <taxon>Rosales</taxon>
        <taxon>Cannabaceae</taxon>
        <taxon>Trema</taxon>
    </lineage>
</organism>
<dbReference type="InParanoid" id="A0A2P5DE86"/>
<reference evidence="5" key="1">
    <citation type="submission" date="2016-06" db="EMBL/GenBank/DDBJ databases">
        <title>Parallel loss of symbiosis genes in relatives of nitrogen-fixing non-legume Parasponia.</title>
        <authorList>
            <person name="Van Velzen R."/>
            <person name="Holmer R."/>
            <person name="Bu F."/>
            <person name="Rutten L."/>
            <person name="Van Zeijl A."/>
            <person name="Liu W."/>
            <person name="Santuari L."/>
            <person name="Cao Q."/>
            <person name="Sharma T."/>
            <person name="Shen D."/>
            <person name="Roswanjaya Y."/>
            <person name="Wardhani T."/>
            <person name="Kalhor M.S."/>
            <person name="Jansen J."/>
            <person name="Van den Hoogen J."/>
            <person name="Gungor B."/>
            <person name="Hartog M."/>
            <person name="Hontelez J."/>
            <person name="Verver J."/>
            <person name="Yang W.-C."/>
            <person name="Schijlen E."/>
            <person name="Repin R."/>
            <person name="Schilthuizen M."/>
            <person name="Schranz E."/>
            <person name="Heidstra R."/>
            <person name="Miyata K."/>
            <person name="Fedorova E."/>
            <person name="Kohlen W."/>
            <person name="Bisseling T."/>
            <person name="Smit S."/>
            <person name="Geurts R."/>
        </authorList>
    </citation>
    <scope>NUCLEOTIDE SEQUENCE [LARGE SCALE GENOMIC DNA]</scope>
    <source>
        <strain evidence="5">cv. RG33-2</strain>
    </source>
</reference>
<evidence type="ECO:0000256" key="1">
    <source>
        <dbReference type="ARBA" id="ARBA00009861"/>
    </source>
</evidence>
<evidence type="ECO:0000256" key="2">
    <source>
        <dbReference type="ARBA" id="ARBA00022679"/>
    </source>
</evidence>
<dbReference type="Proteomes" id="UP000237000">
    <property type="component" value="Unassembled WGS sequence"/>
</dbReference>
<comment type="similarity">
    <text evidence="1">Belongs to the plant acyltransferase family.</text>
</comment>
<dbReference type="PANTHER" id="PTHR31623:SF46">
    <property type="entry name" value="VINORINE SYNTHASE-LIKE"/>
    <property type="match status" value="1"/>
</dbReference>
<sequence>MKVEVEVISNEIIKPSSPTPEHLGHYELSFIDQLSPKTYNPLVLFYDLDIDHQDESSINEISNKIKKSLSEVLTLYYPLAGRVEKDRYVYCNDEGVSYSVALVNSTCHLSDVIQNPLPSELCNFLPFELHELTEFALGVQLNIFQHGGIAVGLCVSHQLADALSCIIFVKTWVAVARGEADRVARPEFVSAKLFPSLDDPKFDPNVSITKKAVSKRFVFEASTIEAIRSKYEEKASWEDKKRPSRVEALSAFIWSRFAASTSDEHSSESEKVYLLNHPVNIRPKLDPPLPEHSFGNLYRCGYSMFPSSALTTCSSEEKGYEVVRQIREGIKKVDMDFLKMVQQGRDVQLEFIMEYAKDLIMKGGQLVSLSFTSLCRFPLYDADFGWGKPRWVSSAALTFNNVVAFMDTKTGNGIEAYIALKEEHMTKLETDEEFLKAVSPVGC</sequence>
<keyword evidence="5" id="KW-1185">Reference proteome</keyword>
<evidence type="ECO:0000256" key="3">
    <source>
        <dbReference type="ARBA" id="ARBA00023315"/>
    </source>
</evidence>
<dbReference type="AlphaFoldDB" id="A0A2P5DE86"/>
<comment type="caution">
    <text evidence="4">The sequence shown here is derived from an EMBL/GenBank/DDBJ whole genome shotgun (WGS) entry which is preliminary data.</text>
</comment>
<dbReference type="EMBL" id="JXTC01000276">
    <property type="protein sequence ID" value="PON71589.1"/>
    <property type="molecule type" value="Genomic_DNA"/>
</dbReference>
<keyword evidence="2 4" id="KW-0808">Transferase</keyword>
<accession>A0A2P5DE86</accession>